<dbReference type="Proteomes" id="UP001595783">
    <property type="component" value="Unassembled WGS sequence"/>
</dbReference>
<gene>
    <name evidence="2" type="ORF">ACFOPX_04570</name>
</gene>
<feature type="transmembrane region" description="Helical" evidence="1">
    <location>
        <begin position="72"/>
        <end position="95"/>
    </location>
</feature>
<feature type="transmembrane region" description="Helical" evidence="1">
    <location>
        <begin position="7"/>
        <end position="25"/>
    </location>
</feature>
<name>A0ABV7ZGZ6_9HELI</name>
<sequence length="126" mass="13852">MCSLKCALFVLSCNLIGVGTIAYSWDLLALLNFEASFLGFLLVLITGYQRLKNTLRNAQDRLPSKFILGVELGLGWFKVGAYALLLGTLLALMHWEIFQPAPYLLGLGACLGSVLGSYLLRNQKHS</sequence>
<evidence type="ECO:0000313" key="3">
    <source>
        <dbReference type="Proteomes" id="UP001595783"/>
    </source>
</evidence>
<keyword evidence="1" id="KW-0472">Membrane</keyword>
<protein>
    <submittedName>
        <fullName evidence="2">Uncharacterized protein</fullName>
    </submittedName>
</protein>
<comment type="caution">
    <text evidence="2">The sequence shown here is derived from an EMBL/GenBank/DDBJ whole genome shotgun (WGS) entry which is preliminary data.</text>
</comment>
<evidence type="ECO:0000313" key="2">
    <source>
        <dbReference type="EMBL" id="MFC3847808.1"/>
    </source>
</evidence>
<keyword evidence="1" id="KW-0812">Transmembrane</keyword>
<accession>A0ABV7ZGZ6</accession>
<dbReference type="RefSeq" id="WP_104752387.1">
    <property type="nucleotide sequence ID" value="NZ_FZMF01000023.1"/>
</dbReference>
<feature type="transmembrane region" description="Helical" evidence="1">
    <location>
        <begin position="31"/>
        <end position="51"/>
    </location>
</feature>
<evidence type="ECO:0000256" key="1">
    <source>
        <dbReference type="SAM" id="Phobius"/>
    </source>
</evidence>
<dbReference type="EMBL" id="JBHRZO010000021">
    <property type="protein sequence ID" value="MFC3847808.1"/>
    <property type="molecule type" value="Genomic_DNA"/>
</dbReference>
<reference evidence="3" key="1">
    <citation type="journal article" date="2019" name="Int. J. Syst. Evol. Microbiol.">
        <title>The Global Catalogue of Microorganisms (GCM) 10K type strain sequencing project: providing services to taxonomists for standard genome sequencing and annotation.</title>
        <authorList>
            <consortium name="The Broad Institute Genomics Platform"/>
            <consortium name="The Broad Institute Genome Sequencing Center for Infectious Disease"/>
            <person name="Wu L."/>
            <person name="Ma J."/>
        </authorList>
    </citation>
    <scope>NUCLEOTIDE SEQUENCE [LARGE SCALE GENOMIC DNA]</scope>
    <source>
        <strain evidence="3">CCUG 53816</strain>
    </source>
</reference>
<organism evidence="2 3">
    <name type="scientific">Helicobacter baculiformis</name>
    <dbReference type="NCBI Taxonomy" id="427351"/>
    <lineage>
        <taxon>Bacteria</taxon>
        <taxon>Pseudomonadati</taxon>
        <taxon>Campylobacterota</taxon>
        <taxon>Epsilonproteobacteria</taxon>
        <taxon>Campylobacterales</taxon>
        <taxon>Helicobacteraceae</taxon>
        <taxon>Helicobacter</taxon>
    </lineage>
</organism>
<keyword evidence="1" id="KW-1133">Transmembrane helix</keyword>
<feature type="transmembrane region" description="Helical" evidence="1">
    <location>
        <begin position="101"/>
        <end position="120"/>
    </location>
</feature>
<proteinExistence type="predicted"/>
<keyword evidence="3" id="KW-1185">Reference proteome</keyword>